<evidence type="ECO:0000313" key="13">
    <source>
        <dbReference type="EMBL" id="ECU3333569.1"/>
    </source>
</evidence>
<evidence type="ECO:0000313" key="48">
    <source>
        <dbReference type="EMBL" id="KAA7155689.1"/>
    </source>
</evidence>
<dbReference type="EMBL" id="AAKSUE010000004">
    <property type="protein sequence ID" value="ECV0719034.1"/>
    <property type="molecule type" value="Genomic_DNA"/>
</dbReference>
<dbReference type="EMBL" id="AAHYIA010000007">
    <property type="protein sequence ID" value="ECB6707017.1"/>
    <property type="molecule type" value="Genomic_DNA"/>
</dbReference>
<dbReference type="RefSeq" id="WP_001112996.1">
    <property type="nucleotide sequence ID" value="NZ_CP029039.1"/>
</dbReference>
<evidence type="ECO:0000313" key="40">
    <source>
        <dbReference type="EMBL" id="HAE3985811.1"/>
    </source>
</evidence>
<evidence type="ECO:0000313" key="10">
    <source>
        <dbReference type="EMBL" id="ECS8998796.1"/>
    </source>
</evidence>
<evidence type="ECO:0000313" key="38">
    <source>
        <dbReference type="EMBL" id="HAE1153007.1"/>
    </source>
</evidence>
<evidence type="ECO:0000313" key="3">
    <source>
        <dbReference type="EMBL" id="EBO8586366.1"/>
    </source>
</evidence>
<evidence type="ECO:0000313" key="47">
    <source>
        <dbReference type="EMBL" id="HAF7251321.1"/>
    </source>
</evidence>
<dbReference type="EMBL" id="DAAQTN010000010">
    <property type="protein sequence ID" value="HAE0808097.1"/>
    <property type="molecule type" value="Genomic_DNA"/>
</dbReference>
<reference evidence="32" key="8">
    <citation type="submission" date="2019-10" db="EMBL/GenBank/DDBJ databases">
        <authorList>
            <consortium name="PulseNet: The National Subtyping Network for Foodborne Disease Surveillance"/>
            <person name="Tarr C.L."/>
            <person name="Trees E."/>
            <person name="Katz L.S."/>
            <person name="Carleton-Romer H.A."/>
            <person name="Stroika S."/>
            <person name="Kucerova Z."/>
            <person name="Roache K.F."/>
            <person name="Sabol A.L."/>
            <person name="Besser J."/>
            <person name="Gerner-Smidt P."/>
        </authorList>
    </citation>
    <scope>NUCLEOTIDE SEQUENCE</scope>
    <source>
        <strain evidence="32">PNUSAS005717</strain>
        <strain evidence="28">PNUSAS007847</strain>
    </source>
</reference>
<dbReference type="EMBL" id="AAKKUG010000002">
    <property type="protein sequence ID" value="ECS8998796.1"/>
    <property type="molecule type" value="Genomic_DNA"/>
</dbReference>
<dbReference type="EMBL" id="SRBT01000002">
    <property type="protein sequence ID" value="KAA7155689.1"/>
    <property type="molecule type" value="Genomic_DNA"/>
</dbReference>
<evidence type="ECO:0000313" key="25">
    <source>
        <dbReference type="EMBL" id="EDA0009793.1"/>
    </source>
</evidence>
<evidence type="ECO:0000313" key="29">
    <source>
        <dbReference type="EMBL" id="EDF3867461.1"/>
    </source>
</evidence>
<dbReference type="EMBL" id="DAATOC010000004">
    <property type="protein sequence ID" value="HAE9351165.1"/>
    <property type="molecule type" value="Genomic_DNA"/>
</dbReference>
<gene>
    <name evidence="18" type="ORF">AHY82_01650</name>
    <name evidence="24" type="ORF">AIG37_02670</name>
    <name evidence="20" type="ORF">APO85_01735</name>
    <name evidence="21" type="ORF">AU259_05210</name>
    <name evidence="23" type="ORF">AVH73_17850</name>
    <name evidence="25" type="ORF">AXU14_05415</name>
    <name evidence="26" type="ORF">AXU32_03520</name>
    <name evidence="29" type="ORF">B0D32_06785</name>
    <name evidence="31" type="ORF">B6C67_04120</name>
    <name evidence="27" type="ORF">BIW02_05210</name>
    <name evidence="32" type="ORF">BS131_02615</name>
    <name evidence="28" type="ORF">BZ049_02620</name>
    <name evidence="22" type="ORF">C2689_02665</name>
    <name evidence="10" type="ORF">CW117_06790</name>
    <name evidence="15" type="ORF">D0215_04750</name>
    <name evidence="12" type="ORF">D2K49_13700</name>
    <name evidence="7" type="ORF">D9U82_14260</name>
    <name evidence="11" type="ORF">DK664_11370</name>
    <name evidence="6" type="ORF">DPE74_16560</name>
    <name evidence="17" type="ORF">DPL19_08410</name>
    <name evidence="5" type="ORF">DQS63_22695</name>
    <name evidence="16" type="ORF">DT992_07995</name>
    <name evidence="13" type="ORF">DYO72_08105</name>
    <name evidence="14" type="ORF">DYT96_23660</name>
    <name evidence="8" type="ORF">E0U36_09425</name>
    <name evidence="9" type="ORF">E1406_16950</name>
    <name evidence="48" type="ORF">E4933_06665</name>
    <name evidence="4" type="ORF">E4S88_01990</name>
    <name evidence="3" type="ORF">EIC46_06260</name>
    <name evidence="2" type="ORF">FEH78_04400</name>
    <name evidence="1" type="ORF">FJJ53_09250</name>
    <name evidence="38" type="ORF">G2800_02640</name>
    <name evidence="33" type="ORF">G2805_06310</name>
    <name evidence="36" type="ORF">G2893_15850</name>
    <name evidence="35" type="ORF">G2898_22850</name>
    <name evidence="37" type="ORF">G2910_02685</name>
    <name evidence="34" type="ORF">G2911_07595</name>
    <name evidence="39" type="ORF">G3401_000958</name>
    <name evidence="40" type="ORF">G4B33_001469</name>
    <name evidence="44" type="ORF">G4Y05_000676</name>
    <name evidence="43" type="ORF">G4Y15_000345</name>
    <name evidence="42" type="ORF">G4Y21_004492</name>
    <name evidence="45" type="ORF">G4Y22_001554</name>
    <name evidence="46" type="ORF">G9G40_004411</name>
    <name evidence="47" type="ORF">G9X30_000303</name>
    <name evidence="30" type="ORF">GBH27_16905</name>
    <name evidence="41" type="ORF">GND10_002729</name>
    <name evidence="19" type="ORF">II32_06595</name>
</gene>
<evidence type="ECO:0000313" key="21">
    <source>
        <dbReference type="EMBL" id="ECY3343465.1"/>
    </source>
</evidence>
<dbReference type="EMBL" id="DAAQWK010000001">
    <property type="protein sequence ID" value="HAE1153007.1"/>
    <property type="molecule type" value="Genomic_DNA"/>
</dbReference>
<dbReference type="Proteomes" id="UP000839901">
    <property type="component" value="Unassembled WGS sequence"/>
</dbReference>
<dbReference type="EMBL" id="DAATNX010000002">
    <property type="protein sequence ID" value="HAE9328324.1"/>
    <property type="molecule type" value="Genomic_DNA"/>
</dbReference>
<evidence type="ECO:0000313" key="8">
    <source>
        <dbReference type="EMBL" id="ECB6707017.1"/>
    </source>
</evidence>
<dbReference type="EMBL" id="DAARUM010000006">
    <property type="protein sequence ID" value="HAE3985811.1"/>
    <property type="molecule type" value="Genomic_DNA"/>
</dbReference>
<evidence type="ECO:0000313" key="1">
    <source>
        <dbReference type="EMBL" id="EBG8086979.1"/>
    </source>
</evidence>
<dbReference type="EMBL" id="DAAQTF010000002">
    <property type="protein sequence ID" value="HAE0766379.1"/>
    <property type="molecule type" value="Genomic_DNA"/>
</dbReference>
<evidence type="ECO:0000313" key="19">
    <source>
        <dbReference type="EMBL" id="ECW6425303.1"/>
    </source>
</evidence>
<reference evidence="48 49" key="5">
    <citation type="journal article" date="2019" name="Proc. Natl. Acad. Sci. U.S.A.">
        <title>Microbiome composition shapes rapid genomic adaptation of Drosophila melanogaster.</title>
        <authorList>
            <person name="Rudman S.M."/>
            <person name="Greenblum S."/>
            <person name="Hughes R.C."/>
            <person name="Rajpurohit S."/>
            <person name="Kiratli O."/>
            <person name="Lowder D.B."/>
            <person name="Lemmon S.G."/>
            <person name="Petrov D.A."/>
            <person name="Chaston J.M."/>
            <person name="Schmidt P."/>
        </authorList>
    </citation>
    <scope>NUCLEOTIDE SEQUENCE [LARGE SCALE GENOMIC DNA]</scope>
    <source>
        <strain evidence="48 49">ME2L-19-263</strain>
    </source>
</reference>
<dbReference type="EMBL" id="AAGEDJ010000002">
    <property type="protein sequence ID" value="EBM9175614.1"/>
    <property type="molecule type" value="Genomic_DNA"/>
</dbReference>
<dbReference type="EMBL" id="AALEDO010000001">
    <property type="protein sequence ID" value="ECY6785405.1"/>
    <property type="molecule type" value="Genomic_DNA"/>
</dbReference>
<evidence type="ECO:0000313" key="16">
    <source>
        <dbReference type="EMBL" id="ECV2333012.1"/>
    </source>
</evidence>
<evidence type="ECO:0000313" key="14">
    <source>
        <dbReference type="EMBL" id="ECU3687891.1"/>
    </source>
</evidence>
<dbReference type="EMBL" id="AAHIBZ010000019">
    <property type="protein sequence ID" value="EBW3456518.1"/>
    <property type="molecule type" value="Genomic_DNA"/>
</dbReference>
<evidence type="ECO:0000313" key="22">
    <source>
        <dbReference type="EMBL" id="ECY6785405.1"/>
    </source>
</evidence>
<evidence type="ECO:0000313" key="26">
    <source>
        <dbReference type="EMBL" id="EDB4299649.1"/>
    </source>
</evidence>
<dbReference type="EMBL" id="AAMARA010000002">
    <property type="protein sequence ID" value="EDF3867461.1"/>
    <property type="molecule type" value="Genomic_DNA"/>
</dbReference>
<protein>
    <submittedName>
        <fullName evidence="21">Uncharacterized protein</fullName>
    </submittedName>
</protein>
<proteinExistence type="predicted"/>
<dbReference type="EMBL" id="DAATOZ010000102">
    <property type="protein sequence ID" value="HAE8951386.1"/>
    <property type="molecule type" value="Genomic_DNA"/>
</dbReference>
<dbReference type="EMBL" id="DAAQTK010000099">
    <property type="protein sequence ID" value="HAE0786853.1"/>
    <property type="molecule type" value="Genomic_DNA"/>
</dbReference>
<evidence type="ECO:0000313" key="43">
    <source>
        <dbReference type="EMBL" id="HAE9328324.1"/>
    </source>
</evidence>
<dbReference type="EMBL" id="AALCUX010000002">
    <property type="protein sequence ID" value="ECY3343465.1"/>
    <property type="molecule type" value="Genomic_DNA"/>
</dbReference>
<evidence type="ECO:0000313" key="17">
    <source>
        <dbReference type="EMBL" id="ECV3150218.1"/>
    </source>
</evidence>
<evidence type="ECO:0000313" key="34">
    <source>
        <dbReference type="EMBL" id="HAE0766379.1"/>
    </source>
</evidence>
<evidence type="ECO:0000313" key="37">
    <source>
        <dbReference type="EMBL" id="HAE0879067.1"/>
    </source>
</evidence>
<evidence type="ECO:0000313" key="46">
    <source>
        <dbReference type="EMBL" id="HAF1254589.1"/>
    </source>
</evidence>
<dbReference type="EMBL" id="AAKUXP010000001">
    <property type="protein sequence ID" value="ECV9754901.1"/>
    <property type="molecule type" value="Genomic_DNA"/>
</dbReference>
<dbReference type="EMBL" id="AAKPPR010000002">
    <property type="protein sequence ID" value="ECU3333569.1"/>
    <property type="molecule type" value="Genomic_DNA"/>
</dbReference>
<dbReference type="EMBL" id="AAGVOP010000259">
    <property type="protein sequence ID" value="EBS4622849.1"/>
    <property type="molecule type" value="Genomic_DNA"/>
</dbReference>
<dbReference type="EMBL" id="AAKXFP010000004">
    <property type="protein sequence ID" value="ECW6425303.1"/>
    <property type="molecule type" value="Genomic_DNA"/>
</dbReference>
<dbReference type="EMBL" id="DAARLW010000002">
    <property type="protein sequence ID" value="HAE2970717.1"/>
    <property type="molecule type" value="Genomic_DNA"/>
</dbReference>
<name>A0A3A3LX11_SALMO</name>
<dbReference type="EMBL" id="DAATOK010000002">
    <property type="protein sequence ID" value="HAE9387819.1"/>
    <property type="molecule type" value="Genomic_DNA"/>
</dbReference>
<dbReference type="EMBL" id="AALIOX010000002">
    <property type="protein sequence ID" value="EDA0009793.1"/>
    <property type="molecule type" value="Genomic_DNA"/>
</dbReference>
<dbReference type="EMBL" id="DAARVT010000010">
    <property type="protein sequence ID" value="HAE4144161.1"/>
    <property type="molecule type" value="Genomic_DNA"/>
</dbReference>
<reference evidence="21" key="2">
    <citation type="submission" date="2018-07" db="EMBL/GenBank/DDBJ databases">
        <authorList>
            <consortium name="NARMS: The National Antimicrobial Resistance Monitoring System"/>
        </authorList>
    </citation>
    <scope>NUCLEOTIDE SEQUENCE</scope>
    <source>
        <strain evidence="13">CVM N17S1479</strain>
        <strain evidence="10">FSIS11705537</strain>
        <strain evidence="22">FSIS11807106</strain>
        <strain evidence="17">FSIS11810643</strain>
        <strain evidence="7">FSIS11814638</strain>
        <strain evidence="3">FSIS11815944</strain>
        <strain evidence="2">FSIS11920988</strain>
        <strain evidence="20">FSIS1500714</strain>
        <strain evidence="21">FSIS1504186</strain>
        <strain evidence="27">FSIS1607655</strain>
        <strain evidence="31">FSIS1700054</strain>
    </source>
</reference>
<dbReference type="EMBL" id="AAFKBF010000007">
    <property type="protein sequence ID" value="EBG8086979.1"/>
    <property type="molecule type" value="Genomic_DNA"/>
</dbReference>
<dbReference type="EMBL" id="AAMAPH010000001">
    <property type="protein sequence ID" value="EDF3744740.1"/>
    <property type="molecule type" value="Genomic_DNA"/>
</dbReference>
<dbReference type="EMBL" id="AAKSJB010000009">
    <property type="protein sequence ID" value="ECV2333012.1"/>
    <property type="molecule type" value="Genomic_DNA"/>
</dbReference>
<evidence type="ECO:0000313" key="24">
    <source>
        <dbReference type="EMBL" id="ECZ7801784.1"/>
    </source>
</evidence>
<reference evidence="33" key="1">
    <citation type="journal article" date="2018" name="Genome Biol.">
        <title>SKESA: strategic k-mer extension for scrupulous assemblies.</title>
        <authorList>
            <person name="Souvorov A."/>
            <person name="Agarwala R."/>
            <person name="Lipman D.J."/>
        </authorList>
    </citation>
    <scope>NUCLEOTIDE SEQUENCE</scope>
    <source>
        <strain evidence="47">09-0646</strain>
        <strain evidence="39">09-1991</strain>
        <strain evidence="44">09-2247</strain>
        <strain evidence="43">09-5077</strain>
        <strain evidence="45">10-6667</strain>
        <strain evidence="40">10-6841</strain>
        <strain evidence="42">12-1128</strain>
        <strain evidence="46">12-4802</strain>
        <strain evidence="41">BCW_2023</strain>
        <strain evidence="33">Salmonella enterica</strain>
    </source>
</reference>
<dbReference type="EMBL" id="AAKYVF010000001">
    <property type="protein sequence ID" value="ECX1552862.1"/>
    <property type="molecule type" value="Genomic_DNA"/>
</dbReference>
<evidence type="ECO:0000313" key="4">
    <source>
        <dbReference type="EMBL" id="EBO8722718.1"/>
    </source>
</evidence>
<dbReference type="EMBL" id="DAAWCN010000001">
    <property type="protein sequence ID" value="HAF7251321.1"/>
    <property type="molecule type" value="Genomic_DNA"/>
</dbReference>
<dbReference type="AlphaFoldDB" id="A0A3A3LX11"/>
<evidence type="ECO:0000313" key="20">
    <source>
        <dbReference type="EMBL" id="ECX1552862.1"/>
    </source>
</evidence>
<dbReference type="EMBL" id="AALNLT010000005">
    <property type="protein sequence ID" value="EDB4299649.1"/>
    <property type="molecule type" value="Genomic_DNA"/>
</dbReference>
<evidence type="ECO:0000313" key="11">
    <source>
        <dbReference type="EMBL" id="ECS9168981.1"/>
    </source>
</evidence>
<evidence type="ECO:0000313" key="44">
    <source>
        <dbReference type="EMBL" id="HAE9351165.1"/>
    </source>
</evidence>
<evidence type="ECO:0000313" key="27">
    <source>
        <dbReference type="EMBL" id="EDC6718493.1"/>
    </source>
</evidence>
<dbReference type="EMBL" id="AAGJXF010000001">
    <property type="protein sequence ID" value="EBO8722718.1"/>
    <property type="molecule type" value="Genomic_DNA"/>
</dbReference>
<evidence type="ECO:0000313" key="9">
    <source>
        <dbReference type="EMBL" id="ECG5542484.1"/>
    </source>
</evidence>
<evidence type="ECO:0000313" key="39">
    <source>
        <dbReference type="EMBL" id="HAE2970717.1"/>
    </source>
</evidence>
<accession>A0A3A3LX11</accession>
<dbReference type="EMBL" id="AAKLCW010000026">
    <property type="protein sequence ID" value="ECS9168981.1"/>
    <property type="molecule type" value="Genomic_DNA"/>
</dbReference>
<evidence type="ECO:0000313" key="5">
    <source>
        <dbReference type="EMBL" id="EBS4622849.1"/>
    </source>
</evidence>
<reference evidence="48" key="6">
    <citation type="submission" date="2019-03" db="EMBL/GenBank/DDBJ databases">
        <authorList>
            <person name="Levent G."/>
            <person name="Schlochtermeier A."/>
            <person name="Ives S.E."/>
            <person name="Norman K.N."/>
            <person name="Lawhon S.D."/>
            <person name="Loneragan G.H."/>
            <person name="Anderson R.C."/>
            <person name="Scott H.M."/>
        </authorList>
    </citation>
    <scope>NUCLEOTIDE SEQUENCE</scope>
    <source>
        <strain evidence="48">ME2L-19-263</strain>
    </source>
</reference>
<dbReference type="EMBL" id="DAAQUD010000001">
    <property type="protein sequence ID" value="HAE0879067.1"/>
    <property type="molecule type" value="Genomic_DNA"/>
</dbReference>
<comment type="caution">
    <text evidence="21">The sequence shown here is derived from an EMBL/GenBank/DDBJ whole genome shotgun (WGS) entry which is preliminary data.</text>
</comment>
<evidence type="ECO:0000313" key="15">
    <source>
        <dbReference type="EMBL" id="ECV0719034.1"/>
    </source>
</evidence>
<dbReference type="Proteomes" id="UP000322618">
    <property type="component" value="Unassembled WGS sequence"/>
</dbReference>
<dbReference type="EMBL" id="DAAUCY010000105">
    <property type="protein sequence ID" value="HAF1254589.1"/>
    <property type="molecule type" value="Genomic_DNA"/>
</dbReference>
<evidence type="ECO:0000313" key="31">
    <source>
        <dbReference type="EMBL" id="EDG0896155.1"/>
    </source>
</evidence>
<evidence type="ECO:0000313" key="32">
    <source>
        <dbReference type="EMBL" id="EDI2485920.1"/>
    </source>
</evidence>
<evidence type="ECO:0000313" key="41">
    <source>
        <dbReference type="EMBL" id="HAE4144161.1"/>
    </source>
</evidence>
<dbReference type="EMBL" id="AALGFK010000029">
    <property type="protein sequence ID" value="ECY9608194.1"/>
    <property type="molecule type" value="Genomic_DNA"/>
</dbReference>
<reference evidence="33" key="7">
    <citation type="submission" date="2019-04" db="EMBL/GenBank/DDBJ databases">
        <authorList>
            <consortium name="NCBI Pathogen Detection Project"/>
        </authorList>
    </citation>
    <scope>NUCLEOTIDE SEQUENCE</scope>
    <source>
        <strain evidence="47">09-0646</strain>
        <strain evidence="39">09-1991</strain>
        <strain evidence="44">09-2247</strain>
        <strain evidence="43">09-5077</strain>
        <strain evidence="45">10-6667</strain>
        <strain evidence="40">10-6841</strain>
        <strain evidence="42">12-1128</strain>
        <strain evidence="46">12-4802</strain>
        <strain evidence="41">BCW_2023</strain>
        <strain evidence="33">Salmonella enterica</strain>
    </source>
</reference>
<dbReference type="EMBL" id="AAKMKW010000027">
    <property type="protein sequence ID" value="ECT3327427.1"/>
    <property type="molecule type" value="Genomic_DNA"/>
</dbReference>
<evidence type="ECO:0000313" key="18">
    <source>
        <dbReference type="EMBL" id="ECV9754901.1"/>
    </source>
</evidence>
<evidence type="ECO:0000313" key="42">
    <source>
        <dbReference type="EMBL" id="HAE8951386.1"/>
    </source>
</evidence>
<sequence>MPDKNNVQKTGWESIKLCSDIKKREINKKNGHGCRNKITSVPFLNMEQVEEGKVFTHRENVQSADKQPAMPDCWSLKSLSGLIHN</sequence>
<dbReference type="EMBL" id="AAIOTV010000016">
    <property type="protein sequence ID" value="ECG5542484.1"/>
    <property type="molecule type" value="Genomic_DNA"/>
</dbReference>
<dbReference type="EMBL" id="AAMCON010000018">
    <property type="protein sequence ID" value="EDF9741874.1"/>
    <property type="molecule type" value="Genomic_DNA"/>
</dbReference>
<dbReference type="EMBL" id="AAKPRQ010000065">
    <property type="protein sequence ID" value="ECU3687891.1"/>
    <property type="molecule type" value="Genomic_DNA"/>
</dbReference>
<evidence type="ECO:0000313" key="12">
    <source>
        <dbReference type="EMBL" id="ECT3327427.1"/>
    </source>
</evidence>
<reference evidence="16" key="3">
    <citation type="submission" date="2018-07" db="EMBL/GenBank/DDBJ databases">
        <authorList>
            <consortium name="GenomeTrakr network: Whole genome sequencing for foodborne pathogen traceback"/>
        </authorList>
    </citation>
    <scope>NUCLEOTIDE SEQUENCE</scope>
    <source>
        <strain evidence="25">CFSAN032143</strain>
        <strain evidence="26">CFSAN032161</strain>
        <strain evidence="18">FDA00001465</strain>
        <strain evidence="24">FDA00004064</strain>
        <strain evidence="11">FSIS11809966</strain>
        <strain evidence="16">FSIS11811659</strain>
        <strain evidence="14">FSIS11812555</strain>
        <strain evidence="15">FSIS11813078</strain>
        <strain evidence="12">FSIS11813543</strain>
        <strain evidence="4">FSIS11919213</strain>
        <strain evidence="29">FSIS1709880</strain>
        <strain evidence="19">MDH-2014-00368</strain>
    </source>
</reference>
<dbReference type="EMBL" id="AAMCZA010000002">
    <property type="protein sequence ID" value="EDG0896155.1"/>
    <property type="molecule type" value="Genomic_DNA"/>
</dbReference>
<evidence type="ECO:0000313" key="35">
    <source>
        <dbReference type="EMBL" id="HAE0786853.1"/>
    </source>
</evidence>
<evidence type="ECO:0000313" key="7">
    <source>
        <dbReference type="EMBL" id="EBZ3295853.1"/>
    </source>
</evidence>
<evidence type="ECO:0000313" key="36">
    <source>
        <dbReference type="EMBL" id="HAE0808097.1"/>
    </source>
</evidence>
<evidence type="ECO:0000313" key="30">
    <source>
        <dbReference type="EMBL" id="EDF9741874.1"/>
    </source>
</evidence>
<dbReference type="EMBL" id="AALRRW010000002">
    <property type="protein sequence ID" value="EDC6718493.1"/>
    <property type="molecule type" value="Genomic_DNA"/>
</dbReference>
<dbReference type="EMBL" id="AAGJVW010000005">
    <property type="protein sequence ID" value="EBO8586366.1"/>
    <property type="molecule type" value="Genomic_DNA"/>
</dbReference>
<dbReference type="EMBL" id="AAKSCW010000008">
    <property type="protein sequence ID" value="ECV3150218.1"/>
    <property type="molecule type" value="Genomic_DNA"/>
</dbReference>
<dbReference type="EMBL" id="DAAQRW010000002">
    <property type="protein sequence ID" value="HAE0610028.1"/>
    <property type="molecule type" value="Genomic_DNA"/>
</dbReference>
<evidence type="ECO:0000313" key="49">
    <source>
        <dbReference type="Proteomes" id="UP000322618"/>
    </source>
</evidence>
<dbReference type="EMBL" id="AALHUF010000001">
    <property type="protein sequence ID" value="ECZ7801784.1"/>
    <property type="molecule type" value="Genomic_DNA"/>
</dbReference>
<reference evidence="23" key="4">
    <citation type="submission" date="2018-07" db="EMBL/GenBank/DDBJ databases">
        <authorList>
            <person name="Ashton P.M."/>
            <person name="Dallman T."/>
            <person name="Nair S."/>
            <person name="De Pinna E."/>
            <person name="Peters T."/>
            <person name="Grant K."/>
        </authorList>
    </citation>
    <scope>NUCLEOTIDE SEQUENCE</scope>
    <source>
        <strain evidence="5">160770</strain>
        <strain evidence="9">197101</strain>
        <strain evidence="8">319650</strain>
        <strain evidence="6">401701</strain>
        <strain evidence="23">56964</strain>
        <strain evidence="1">758106</strain>
        <strain evidence="30">818883</strain>
    </source>
</reference>
<evidence type="ECO:0000313" key="28">
    <source>
        <dbReference type="EMBL" id="EDF3744740.1"/>
    </source>
</evidence>
<dbReference type="EMBL" id="AAMKGK010000001">
    <property type="protein sequence ID" value="EDI2485920.1"/>
    <property type="molecule type" value="Genomic_DNA"/>
</dbReference>
<organism evidence="21">
    <name type="scientific">Salmonella montevideo</name>
    <dbReference type="NCBI Taxonomy" id="115981"/>
    <lineage>
        <taxon>Bacteria</taxon>
        <taxon>Pseudomonadati</taxon>
        <taxon>Pseudomonadota</taxon>
        <taxon>Gammaproteobacteria</taxon>
        <taxon>Enterobacterales</taxon>
        <taxon>Enterobacteriaceae</taxon>
        <taxon>Salmonella</taxon>
    </lineage>
</organism>
<evidence type="ECO:0000313" key="6">
    <source>
        <dbReference type="EMBL" id="EBW3456518.1"/>
    </source>
</evidence>
<evidence type="ECO:0000313" key="33">
    <source>
        <dbReference type="EMBL" id="HAE0610028.1"/>
    </source>
</evidence>
<dbReference type="EMBL" id="AAHQUA010000034">
    <property type="protein sequence ID" value="EBZ3295853.1"/>
    <property type="molecule type" value="Genomic_DNA"/>
</dbReference>
<evidence type="ECO:0000313" key="23">
    <source>
        <dbReference type="EMBL" id="ECY9608194.1"/>
    </source>
</evidence>
<evidence type="ECO:0000313" key="45">
    <source>
        <dbReference type="EMBL" id="HAE9387819.1"/>
    </source>
</evidence>
<evidence type="ECO:0000313" key="2">
    <source>
        <dbReference type="EMBL" id="EBM9175614.1"/>
    </source>
</evidence>